<protein>
    <submittedName>
        <fullName evidence="1">Uncharacterized protein</fullName>
    </submittedName>
</protein>
<gene>
    <name evidence="1" type="ORF">RhiirC2_868946</name>
</gene>
<organism evidence="1 2">
    <name type="scientific">Rhizophagus irregularis</name>
    <dbReference type="NCBI Taxonomy" id="588596"/>
    <lineage>
        <taxon>Eukaryota</taxon>
        <taxon>Fungi</taxon>
        <taxon>Fungi incertae sedis</taxon>
        <taxon>Mucoromycota</taxon>
        <taxon>Glomeromycotina</taxon>
        <taxon>Glomeromycetes</taxon>
        <taxon>Glomerales</taxon>
        <taxon>Glomeraceae</taxon>
        <taxon>Rhizophagus</taxon>
    </lineage>
</organism>
<accession>A0A2N1MU14</accession>
<evidence type="ECO:0000313" key="2">
    <source>
        <dbReference type="Proteomes" id="UP000233469"/>
    </source>
</evidence>
<proteinExistence type="predicted"/>
<sequence length="172" mass="21150">MIIKRLWMFVYDEIKNRLWIPRCEEIKRLEEKANIQKLDLRKKRESRRKFGGRQEKIKNNRKKIKTEEKLEKANRNKFNKKISIVNVRKINRNEFDWNTTLKFISNRNNFSFWQCNQNDTKDRSYKIKNLIKELQVLYKRENSQVASDLTNQLERKLAFVGTWYKMLTDDDL</sequence>
<dbReference type="VEuPathDB" id="FungiDB:RhiirFUN_007802"/>
<name>A0A2N1MU14_9GLOM</name>
<reference evidence="1 2" key="2">
    <citation type="submission" date="2017-10" db="EMBL/GenBank/DDBJ databases">
        <title>Extensive intraspecific genome diversity in a model arbuscular mycorrhizal fungus.</title>
        <authorList>
            <person name="Chen E.C.H."/>
            <person name="Morin E."/>
            <person name="Baudet D."/>
            <person name="Noel J."/>
            <person name="Ndikumana S."/>
            <person name="Charron P."/>
            <person name="St-Onge C."/>
            <person name="Giorgi J."/>
            <person name="Grigoriev I.V."/>
            <person name="Roux C."/>
            <person name="Martin F.M."/>
            <person name="Corradi N."/>
        </authorList>
    </citation>
    <scope>NUCLEOTIDE SEQUENCE [LARGE SCALE GENOMIC DNA]</scope>
    <source>
        <strain evidence="1 2">C2</strain>
    </source>
</reference>
<dbReference type="AlphaFoldDB" id="A0A2N1MU14"/>
<evidence type="ECO:0000313" key="1">
    <source>
        <dbReference type="EMBL" id="PKK65142.1"/>
    </source>
</evidence>
<reference evidence="1 2" key="1">
    <citation type="submission" date="2016-04" db="EMBL/GenBank/DDBJ databases">
        <title>Genome analyses suggest a sexual origin of heterokaryosis in a supposedly ancient asexual fungus.</title>
        <authorList>
            <person name="Ropars J."/>
            <person name="Sedzielewska K."/>
            <person name="Noel J."/>
            <person name="Charron P."/>
            <person name="Farinelli L."/>
            <person name="Marton T."/>
            <person name="Kruger M."/>
            <person name="Pelin A."/>
            <person name="Brachmann A."/>
            <person name="Corradi N."/>
        </authorList>
    </citation>
    <scope>NUCLEOTIDE SEQUENCE [LARGE SCALE GENOMIC DNA]</scope>
    <source>
        <strain evidence="1 2">C2</strain>
    </source>
</reference>
<comment type="caution">
    <text evidence="1">The sequence shown here is derived from an EMBL/GenBank/DDBJ whole genome shotgun (WGS) entry which is preliminary data.</text>
</comment>
<dbReference type="EMBL" id="LLXL01001318">
    <property type="protein sequence ID" value="PKK65142.1"/>
    <property type="molecule type" value="Genomic_DNA"/>
</dbReference>
<dbReference type="Proteomes" id="UP000233469">
    <property type="component" value="Unassembled WGS sequence"/>
</dbReference>